<dbReference type="EMBL" id="JAROCA020000001">
    <property type="protein sequence ID" value="MDY0404097.1"/>
    <property type="molecule type" value="Genomic_DNA"/>
</dbReference>
<protein>
    <recommendedName>
        <fullName evidence="4">Lipoprotein</fullName>
    </recommendedName>
</protein>
<evidence type="ECO:0000313" key="2">
    <source>
        <dbReference type="EMBL" id="MDY0404097.1"/>
    </source>
</evidence>
<gene>
    <name evidence="2" type="ORF">P5G51_000525</name>
</gene>
<dbReference type="PROSITE" id="PS51257">
    <property type="entry name" value="PROKAR_LIPOPROTEIN"/>
    <property type="match status" value="1"/>
</dbReference>
<comment type="caution">
    <text evidence="2">The sequence shown here is derived from an EMBL/GenBank/DDBJ whole genome shotgun (WGS) entry which is preliminary data.</text>
</comment>
<evidence type="ECO:0008006" key="4">
    <source>
        <dbReference type="Google" id="ProtNLM"/>
    </source>
</evidence>
<sequence>MYRKITTICLLASLLLLGACSEKASTTDKRIVHNQPKMDQVSRKKQYILKKLLQLSSRKKTQPNCRQIIQHKKKGNSACRSTRWRSET</sequence>
<keyword evidence="1" id="KW-0732">Signal</keyword>
<evidence type="ECO:0000256" key="1">
    <source>
        <dbReference type="SAM" id="SignalP"/>
    </source>
</evidence>
<name>A0ABU5CE24_9BACI</name>
<dbReference type="Proteomes" id="UP001228376">
    <property type="component" value="Unassembled WGS sequence"/>
</dbReference>
<proteinExistence type="predicted"/>
<accession>A0ABU5CE24</accession>
<organism evidence="2 3">
    <name type="scientific">Tigheibacillus jepli</name>
    <dbReference type="NCBI Taxonomy" id="3035914"/>
    <lineage>
        <taxon>Bacteria</taxon>
        <taxon>Bacillati</taxon>
        <taxon>Bacillota</taxon>
        <taxon>Bacilli</taxon>
        <taxon>Bacillales</taxon>
        <taxon>Bacillaceae</taxon>
        <taxon>Tigheibacillus</taxon>
    </lineage>
</organism>
<evidence type="ECO:0000313" key="3">
    <source>
        <dbReference type="Proteomes" id="UP001228376"/>
    </source>
</evidence>
<reference evidence="2 3" key="1">
    <citation type="submission" date="2023-10" db="EMBL/GenBank/DDBJ databases">
        <title>179-bfca-hs.</title>
        <authorList>
            <person name="Miliotis G."/>
            <person name="Sengupta P."/>
            <person name="Hameed A."/>
            <person name="Chuvochina M."/>
            <person name="Mcdonagh F."/>
            <person name="Simpson A.C."/>
            <person name="Singh N.K."/>
            <person name="Rekha P.D."/>
            <person name="Raman K."/>
            <person name="Hugenholtz P."/>
            <person name="Venkateswaran K."/>
        </authorList>
    </citation>
    <scope>NUCLEOTIDE SEQUENCE [LARGE SCALE GENOMIC DNA]</scope>
    <source>
        <strain evidence="2 3">179-BFC-A-HS</strain>
    </source>
</reference>
<feature type="chain" id="PRO_5045254040" description="Lipoprotein" evidence="1">
    <location>
        <begin position="25"/>
        <end position="88"/>
    </location>
</feature>
<keyword evidence="3" id="KW-1185">Reference proteome</keyword>
<feature type="signal peptide" evidence="1">
    <location>
        <begin position="1"/>
        <end position="24"/>
    </location>
</feature>
<dbReference type="RefSeq" id="WP_320384115.1">
    <property type="nucleotide sequence ID" value="NZ_JAROCA020000001.1"/>
</dbReference>